<keyword evidence="1" id="KW-0732">Signal</keyword>
<name>A0ABW1F045_9ACTN</name>
<dbReference type="EMBL" id="JBHSOD010000026">
    <property type="protein sequence ID" value="MFC5887322.1"/>
    <property type="molecule type" value="Genomic_DNA"/>
</dbReference>
<gene>
    <name evidence="2" type="ORF">ACFP0N_20340</name>
</gene>
<dbReference type="Proteomes" id="UP001596067">
    <property type="component" value="Unassembled WGS sequence"/>
</dbReference>
<keyword evidence="3" id="KW-1185">Reference proteome</keyword>
<evidence type="ECO:0000256" key="1">
    <source>
        <dbReference type="SAM" id="SignalP"/>
    </source>
</evidence>
<comment type="caution">
    <text evidence="2">The sequence shown here is derived from an EMBL/GenBank/DDBJ whole genome shotgun (WGS) entry which is preliminary data.</text>
</comment>
<accession>A0ABW1F045</accession>
<organism evidence="2 3">
    <name type="scientific">Kitasatospora aburaviensis</name>
    <dbReference type="NCBI Taxonomy" id="67265"/>
    <lineage>
        <taxon>Bacteria</taxon>
        <taxon>Bacillati</taxon>
        <taxon>Actinomycetota</taxon>
        <taxon>Actinomycetes</taxon>
        <taxon>Kitasatosporales</taxon>
        <taxon>Streptomycetaceae</taxon>
        <taxon>Kitasatospora</taxon>
    </lineage>
</organism>
<evidence type="ECO:0000313" key="2">
    <source>
        <dbReference type="EMBL" id="MFC5887322.1"/>
    </source>
</evidence>
<feature type="signal peptide" evidence="1">
    <location>
        <begin position="1"/>
        <end position="20"/>
    </location>
</feature>
<proteinExistence type="predicted"/>
<dbReference type="RefSeq" id="WP_345328806.1">
    <property type="nucleotide sequence ID" value="NZ_BAAAVH010000056.1"/>
</dbReference>
<sequence>MLRRLSTAALAAAITGGALLAVVPAQSASAAGTITCNVNAMRDQAQRLRSQGHYAQANALDARAQACEDAENNNRPWH</sequence>
<evidence type="ECO:0000313" key="3">
    <source>
        <dbReference type="Proteomes" id="UP001596067"/>
    </source>
</evidence>
<evidence type="ECO:0008006" key="4">
    <source>
        <dbReference type="Google" id="ProtNLM"/>
    </source>
</evidence>
<feature type="chain" id="PRO_5046950520" description="Secreted protein" evidence="1">
    <location>
        <begin position="21"/>
        <end position="78"/>
    </location>
</feature>
<protein>
    <recommendedName>
        <fullName evidence="4">Secreted protein</fullName>
    </recommendedName>
</protein>
<reference evidence="3" key="1">
    <citation type="journal article" date="2019" name="Int. J. Syst. Evol. Microbiol.">
        <title>The Global Catalogue of Microorganisms (GCM) 10K type strain sequencing project: providing services to taxonomists for standard genome sequencing and annotation.</title>
        <authorList>
            <consortium name="The Broad Institute Genomics Platform"/>
            <consortium name="The Broad Institute Genome Sequencing Center for Infectious Disease"/>
            <person name="Wu L."/>
            <person name="Ma J."/>
        </authorList>
    </citation>
    <scope>NUCLEOTIDE SEQUENCE [LARGE SCALE GENOMIC DNA]</scope>
    <source>
        <strain evidence="3">CGMCC 4.1469</strain>
    </source>
</reference>